<organism evidence="2 3">
    <name type="scientific">Pristionchus pacificus</name>
    <name type="common">Parasitic nematode worm</name>
    <dbReference type="NCBI Taxonomy" id="54126"/>
    <lineage>
        <taxon>Eukaryota</taxon>
        <taxon>Metazoa</taxon>
        <taxon>Ecdysozoa</taxon>
        <taxon>Nematoda</taxon>
        <taxon>Chromadorea</taxon>
        <taxon>Rhabditida</taxon>
        <taxon>Rhabditina</taxon>
        <taxon>Diplogasteromorpha</taxon>
        <taxon>Diplogasteroidea</taxon>
        <taxon>Neodiplogasteridae</taxon>
        <taxon>Pristionchus</taxon>
    </lineage>
</organism>
<keyword evidence="3" id="KW-1185">Reference proteome</keyword>
<sequence>MMDRLLAHTTARPPGSLTDCEQYPNPADCHKWMRAIRGAQDAVVKTAPDKGLDELERTTTPKDRKERDLAIAKLVAENQPIQDPLNSFPPVSLDDLVDMGKVEDPRTRRRRQPFPTVEADQKDLPEETVQLYSK</sequence>
<evidence type="ECO:0000256" key="1">
    <source>
        <dbReference type="SAM" id="MobiDB-lite"/>
    </source>
</evidence>
<gene>
    <name evidence="2" type="primary">WBGene00273433</name>
</gene>
<dbReference type="EnsemblMetazoa" id="PPA35064.1">
    <property type="protein sequence ID" value="PPA35064.1"/>
    <property type="gene ID" value="WBGene00273433"/>
</dbReference>
<proteinExistence type="predicted"/>
<dbReference type="AlphaFoldDB" id="A0A2A6C5G1"/>
<reference evidence="3" key="1">
    <citation type="journal article" date="2008" name="Nat. Genet.">
        <title>The Pristionchus pacificus genome provides a unique perspective on nematode lifestyle and parasitism.</title>
        <authorList>
            <person name="Dieterich C."/>
            <person name="Clifton S.W."/>
            <person name="Schuster L.N."/>
            <person name="Chinwalla A."/>
            <person name="Delehaunty K."/>
            <person name="Dinkelacker I."/>
            <person name="Fulton L."/>
            <person name="Fulton R."/>
            <person name="Godfrey J."/>
            <person name="Minx P."/>
            <person name="Mitreva M."/>
            <person name="Roeseler W."/>
            <person name="Tian H."/>
            <person name="Witte H."/>
            <person name="Yang S.P."/>
            <person name="Wilson R.K."/>
            <person name="Sommer R.J."/>
        </authorList>
    </citation>
    <scope>NUCLEOTIDE SEQUENCE [LARGE SCALE GENOMIC DNA]</scope>
    <source>
        <strain evidence="3">PS312</strain>
    </source>
</reference>
<dbReference type="Proteomes" id="UP000005239">
    <property type="component" value="Unassembled WGS sequence"/>
</dbReference>
<protein>
    <submittedName>
        <fullName evidence="2">Uncharacterized protein</fullName>
    </submittedName>
</protein>
<evidence type="ECO:0000313" key="3">
    <source>
        <dbReference type="Proteomes" id="UP000005239"/>
    </source>
</evidence>
<evidence type="ECO:0000313" key="2">
    <source>
        <dbReference type="EnsemblMetazoa" id="PPA35064.1"/>
    </source>
</evidence>
<feature type="region of interest" description="Disordered" evidence="1">
    <location>
        <begin position="81"/>
        <end position="134"/>
    </location>
</feature>
<reference evidence="2" key="2">
    <citation type="submission" date="2022-06" db="UniProtKB">
        <authorList>
            <consortium name="EnsemblMetazoa"/>
        </authorList>
    </citation>
    <scope>IDENTIFICATION</scope>
    <source>
        <strain evidence="2">PS312</strain>
    </source>
</reference>
<name>A0A2A6C5G1_PRIPA</name>
<accession>A0A2A6C5G1</accession>
<accession>A0A8R1YTH4</accession>